<dbReference type="InterPro" id="IPR023214">
    <property type="entry name" value="HAD_sf"/>
</dbReference>
<dbReference type="InterPro" id="IPR006379">
    <property type="entry name" value="HAD-SF_hydro_IIB"/>
</dbReference>
<dbReference type="CDD" id="cd07516">
    <property type="entry name" value="HAD_Pase"/>
    <property type="match status" value="1"/>
</dbReference>
<evidence type="ECO:0000313" key="2">
    <source>
        <dbReference type="Proteomes" id="UP000824241"/>
    </source>
</evidence>
<dbReference type="SFLD" id="SFLDS00003">
    <property type="entry name" value="Haloacid_Dehalogenase"/>
    <property type="match status" value="1"/>
</dbReference>
<dbReference type="EMBL" id="DVHA01000074">
    <property type="protein sequence ID" value="HIR60374.1"/>
    <property type="molecule type" value="Genomic_DNA"/>
</dbReference>
<dbReference type="NCBIfam" id="TIGR01484">
    <property type="entry name" value="HAD-SF-IIB"/>
    <property type="match status" value="1"/>
</dbReference>
<protein>
    <submittedName>
        <fullName evidence="1">HAD family phosphatase</fullName>
    </submittedName>
</protein>
<dbReference type="PANTHER" id="PTHR10000:SF8">
    <property type="entry name" value="HAD SUPERFAMILY HYDROLASE-LIKE, TYPE 3"/>
    <property type="match status" value="1"/>
</dbReference>
<dbReference type="Proteomes" id="UP000824241">
    <property type="component" value="Unassembled WGS sequence"/>
</dbReference>
<name>A0A9D1DWF1_9FIRM</name>
<dbReference type="Pfam" id="PF08282">
    <property type="entry name" value="Hydrolase_3"/>
    <property type="match status" value="1"/>
</dbReference>
<dbReference type="PANTHER" id="PTHR10000">
    <property type="entry name" value="PHOSPHOSERINE PHOSPHATASE"/>
    <property type="match status" value="1"/>
</dbReference>
<gene>
    <name evidence="1" type="ORF">IAB37_02205</name>
</gene>
<dbReference type="GO" id="GO:0016791">
    <property type="term" value="F:phosphatase activity"/>
    <property type="evidence" value="ECO:0007669"/>
    <property type="project" value="TreeGrafter"/>
</dbReference>
<dbReference type="PRINTS" id="PR00119">
    <property type="entry name" value="CATATPASE"/>
</dbReference>
<dbReference type="SUPFAM" id="SSF56784">
    <property type="entry name" value="HAD-like"/>
    <property type="match status" value="1"/>
</dbReference>
<organism evidence="1 2">
    <name type="scientific">Candidatus Faecivivens stercoravium</name>
    <dbReference type="NCBI Taxonomy" id="2840803"/>
    <lineage>
        <taxon>Bacteria</taxon>
        <taxon>Bacillati</taxon>
        <taxon>Bacillota</taxon>
        <taxon>Clostridia</taxon>
        <taxon>Eubacteriales</taxon>
        <taxon>Oscillospiraceae</taxon>
        <taxon>Oscillospiraceae incertae sedis</taxon>
        <taxon>Candidatus Faecivivens</taxon>
    </lineage>
</organism>
<dbReference type="NCBIfam" id="TIGR00099">
    <property type="entry name" value="Cof-subfamily"/>
    <property type="match status" value="1"/>
</dbReference>
<dbReference type="AlphaFoldDB" id="A0A9D1DWF1"/>
<evidence type="ECO:0000313" key="1">
    <source>
        <dbReference type="EMBL" id="HIR60374.1"/>
    </source>
</evidence>
<dbReference type="PROSITE" id="PS01229">
    <property type="entry name" value="COF_2"/>
    <property type="match status" value="1"/>
</dbReference>
<proteinExistence type="predicted"/>
<accession>A0A9D1DWF1</accession>
<reference evidence="1" key="1">
    <citation type="submission" date="2020-10" db="EMBL/GenBank/DDBJ databases">
        <authorList>
            <person name="Gilroy R."/>
        </authorList>
    </citation>
    <scope>NUCLEOTIDE SEQUENCE</scope>
    <source>
        <strain evidence="1">CHK189-12415</strain>
    </source>
</reference>
<dbReference type="Gene3D" id="3.40.50.1000">
    <property type="entry name" value="HAD superfamily/HAD-like"/>
    <property type="match status" value="1"/>
</dbReference>
<dbReference type="SFLD" id="SFLDG01140">
    <property type="entry name" value="C2.B:_Phosphomannomutase_and_P"/>
    <property type="match status" value="1"/>
</dbReference>
<dbReference type="GO" id="GO:0000287">
    <property type="term" value="F:magnesium ion binding"/>
    <property type="evidence" value="ECO:0007669"/>
    <property type="project" value="TreeGrafter"/>
</dbReference>
<dbReference type="InterPro" id="IPR036412">
    <property type="entry name" value="HAD-like_sf"/>
</dbReference>
<dbReference type="SFLD" id="SFLDG01144">
    <property type="entry name" value="C2.B.4:_PGP_Like"/>
    <property type="match status" value="1"/>
</dbReference>
<sequence>MRYKLLALDIDGTLTNSQKQITPKTKAALMAAQEKGVRLVLASGRPSAGVKPLARELEMDKYGGFILSYNGAQVIDLKNNKTVYEKTLDPDVIPVIEKLAHHYGVGVLTYVDGCVVTETPDDPYIQLEAKINGLPLKGVEDFASAVTEKEPKCLMTGDGDYMGKIEPEIASALEDLSVYRSESYFLEIMPSNIDKAKSLAKLCEYAGATREELAACGDGYNDIPMIEYAGLGIAMANAKDPVKGAADVVTLSNDEDGIAAAIHKYFDI</sequence>
<reference evidence="1" key="2">
    <citation type="journal article" date="2021" name="PeerJ">
        <title>Extensive microbial diversity within the chicken gut microbiome revealed by metagenomics and culture.</title>
        <authorList>
            <person name="Gilroy R."/>
            <person name="Ravi A."/>
            <person name="Getino M."/>
            <person name="Pursley I."/>
            <person name="Horton D.L."/>
            <person name="Alikhan N.F."/>
            <person name="Baker D."/>
            <person name="Gharbi K."/>
            <person name="Hall N."/>
            <person name="Watson M."/>
            <person name="Adriaenssens E.M."/>
            <person name="Foster-Nyarko E."/>
            <person name="Jarju S."/>
            <person name="Secka A."/>
            <person name="Antonio M."/>
            <person name="Oren A."/>
            <person name="Chaudhuri R.R."/>
            <person name="La Ragione R."/>
            <person name="Hildebrand F."/>
            <person name="Pallen M.J."/>
        </authorList>
    </citation>
    <scope>NUCLEOTIDE SEQUENCE</scope>
    <source>
        <strain evidence="1">CHK189-12415</strain>
    </source>
</reference>
<dbReference type="Gene3D" id="3.30.1240.10">
    <property type="match status" value="1"/>
</dbReference>
<dbReference type="InterPro" id="IPR000150">
    <property type="entry name" value="Cof"/>
</dbReference>
<comment type="caution">
    <text evidence="1">The sequence shown here is derived from an EMBL/GenBank/DDBJ whole genome shotgun (WGS) entry which is preliminary data.</text>
</comment>
<dbReference type="GO" id="GO:0005829">
    <property type="term" value="C:cytosol"/>
    <property type="evidence" value="ECO:0007669"/>
    <property type="project" value="TreeGrafter"/>
</dbReference>